<evidence type="ECO:0000256" key="5">
    <source>
        <dbReference type="ARBA" id="ARBA00012180"/>
    </source>
</evidence>
<feature type="binding site" evidence="11">
    <location>
        <position position="74"/>
    </location>
    <ligand>
        <name>Mg(2+)</name>
        <dbReference type="ChEBI" id="CHEBI:18420"/>
        <label>1</label>
    </ligand>
</feature>
<comment type="similarity">
    <text evidence="3 11">Belongs to the RNase H family.</text>
</comment>
<dbReference type="NCBIfam" id="NF001236">
    <property type="entry name" value="PRK00203.1"/>
    <property type="match status" value="1"/>
</dbReference>
<feature type="domain" description="RNase H type-1" evidence="12">
    <location>
        <begin position="1"/>
        <end position="147"/>
    </location>
</feature>
<dbReference type="SUPFAM" id="SSF53098">
    <property type="entry name" value="Ribonuclease H-like"/>
    <property type="match status" value="1"/>
</dbReference>
<feature type="binding site" evidence="11">
    <location>
        <position position="52"/>
    </location>
    <ligand>
        <name>Mg(2+)</name>
        <dbReference type="ChEBI" id="CHEBI:18420"/>
        <label>1</label>
    </ligand>
</feature>
<evidence type="ECO:0000256" key="3">
    <source>
        <dbReference type="ARBA" id="ARBA00005300"/>
    </source>
</evidence>
<evidence type="ECO:0000256" key="2">
    <source>
        <dbReference type="ARBA" id="ARBA00004065"/>
    </source>
</evidence>
<dbReference type="GO" id="GO:0005737">
    <property type="term" value="C:cytoplasm"/>
    <property type="evidence" value="ECO:0007669"/>
    <property type="project" value="UniProtKB-SubCell"/>
</dbReference>
<evidence type="ECO:0000256" key="1">
    <source>
        <dbReference type="ARBA" id="ARBA00000077"/>
    </source>
</evidence>
<feature type="binding site" evidence="11">
    <location>
        <position position="8"/>
    </location>
    <ligand>
        <name>Mg(2+)</name>
        <dbReference type="ChEBI" id="CHEBI:18420"/>
        <label>2</label>
    </ligand>
</feature>
<evidence type="ECO:0000256" key="10">
    <source>
        <dbReference type="ARBA" id="ARBA00022842"/>
    </source>
</evidence>
<evidence type="ECO:0000259" key="12">
    <source>
        <dbReference type="PROSITE" id="PS50879"/>
    </source>
</evidence>
<dbReference type="InterPro" id="IPR012337">
    <property type="entry name" value="RNaseH-like_sf"/>
</dbReference>
<keyword evidence="10 11" id="KW-0460">Magnesium</keyword>
<dbReference type="Proteomes" id="UP001198182">
    <property type="component" value="Unassembled WGS sequence"/>
</dbReference>
<feature type="binding site" evidence="11">
    <location>
        <position position="139"/>
    </location>
    <ligand>
        <name>Mg(2+)</name>
        <dbReference type="ChEBI" id="CHEBI:18420"/>
        <label>2</label>
    </ligand>
</feature>
<proteinExistence type="inferred from homology"/>
<name>A0AAE3JGB4_9FIRM</name>
<organism evidence="13 14">
    <name type="scientific">Hominifimenecus microfluidus</name>
    <dbReference type="NCBI Taxonomy" id="2885348"/>
    <lineage>
        <taxon>Bacteria</taxon>
        <taxon>Bacillati</taxon>
        <taxon>Bacillota</taxon>
        <taxon>Clostridia</taxon>
        <taxon>Lachnospirales</taxon>
        <taxon>Lachnospiraceae</taxon>
        <taxon>Hominifimenecus</taxon>
    </lineage>
</organism>
<dbReference type="FunFam" id="3.30.420.10:FF:000089">
    <property type="entry name" value="Ribonuclease H"/>
    <property type="match status" value="1"/>
</dbReference>
<keyword evidence="9 11" id="KW-0378">Hydrolase</keyword>
<keyword evidence="14" id="KW-1185">Reference proteome</keyword>
<feature type="binding site" evidence="11">
    <location>
        <position position="8"/>
    </location>
    <ligand>
        <name>Mg(2+)</name>
        <dbReference type="ChEBI" id="CHEBI:18420"/>
        <label>1</label>
    </ligand>
</feature>
<gene>
    <name evidence="11 13" type="primary">rnhA</name>
    <name evidence="13" type="ORF">LKD81_05735</name>
</gene>
<dbReference type="CDD" id="cd09278">
    <property type="entry name" value="RNase_HI_prokaryote_like"/>
    <property type="match status" value="1"/>
</dbReference>
<dbReference type="Gene3D" id="3.30.420.10">
    <property type="entry name" value="Ribonuclease H-like superfamily/Ribonuclease H"/>
    <property type="match status" value="1"/>
</dbReference>
<dbReference type="HAMAP" id="MF_00042">
    <property type="entry name" value="RNase_H"/>
    <property type="match status" value="1"/>
</dbReference>
<dbReference type="GO" id="GO:0003676">
    <property type="term" value="F:nucleic acid binding"/>
    <property type="evidence" value="ECO:0007669"/>
    <property type="project" value="InterPro"/>
</dbReference>
<dbReference type="GO" id="GO:0000287">
    <property type="term" value="F:magnesium ion binding"/>
    <property type="evidence" value="ECO:0007669"/>
    <property type="project" value="UniProtKB-UniRule"/>
</dbReference>
<dbReference type="EMBL" id="JAJEQR010000012">
    <property type="protein sequence ID" value="MCC2230501.1"/>
    <property type="molecule type" value="Genomic_DNA"/>
</dbReference>
<comment type="catalytic activity">
    <reaction evidence="1 11">
        <text>Endonucleolytic cleavage to 5'-phosphomonoester.</text>
        <dbReference type="EC" id="3.1.26.4"/>
    </reaction>
</comment>
<dbReference type="PANTHER" id="PTHR10642:SF26">
    <property type="entry name" value="RIBONUCLEASE H1"/>
    <property type="match status" value="1"/>
</dbReference>
<keyword evidence="6 11" id="KW-0540">Nuclease</keyword>
<dbReference type="PROSITE" id="PS50879">
    <property type="entry name" value="RNASE_H_1"/>
    <property type="match status" value="1"/>
</dbReference>
<keyword evidence="8 11" id="KW-0255">Endonuclease</keyword>
<keyword evidence="11" id="KW-0963">Cytoplasm</keyword>
<comment type="cofactor">
    <cofactor evidence="11">
        <name>Mg(2+)</name>
        <dbReference type="ChEBI" id="CHEBI:18420"/>
    </cofactor>
    <text evidence="11">Binds 1 Mg(2+) ion per subunit. May bind a second metal ion at a regulatory site, or after substrate binding.</text>
</comment>
<dbReference type="PANTHER" id="PTHR10642">
    <property type="entry name" value="RIBONUCLEASE H1"/>
    <property type="match status" value="1"/>
</dbReference>
<evidence type="ECO:0000256" key="6">
    <source>
        <dbReference type="ARBA" id="ARBA00022722"/>
    </source>
</evidence>
<comment type="function">
    <text evidence="2 11">Endonuclease that specifically degrades the RNA of RNA-DNA hybrids.</text>
</comment>
<dbReference type="InterPro" id="IPR050092">
    <property type="entry name" value="RNase_H"/>
</dbReference>
<sequence length="158" mass="17668">MYVKVFTDGAARGNPDGPGGYGAVIQYRDGTGKVYEKELSGGFVRTTNNRMELLAVIKALEALNRPCEIDLYSDSSYVIKAFNEHWIEGWQKANWRKGRPNEVKNIDLWQRLLSVAAPHKITWNWVKGHAGHPENERCDRLATSAADGGNLQLDPGIK</sequence>
<comment type="subunit">
    <text evidence="4 11">Monomer.</text>
</comment>
<evidence type="ECO:0000256" key="7">
    <source>
        <dbReference type="ARBA" id="ARBA00022723"/>
    </source>
</evidence>
<dbReference type="InterPro" id="IPR002156">
    <property type="entry name" value="RNaseH_domain"/>
</dbReference>
<evidence type="ECO:0000256" key="9">
    <source>
        <dbReference type="ARBA" id="ARBA00022801"/>
    </source>
</evidence>
<dbReference type="RefSeq" id="WP_308453169.1">
    <property type="nucleotide sequence ID" value="NZ_JAJEQR010000012.1"/>
</dbReference>
<dbReference type="InterPro" id="IPR036397">
    <property type="entry name" value="RNaseH_sf"/>
</dbReference>
<comment type="caution">
    <text evidence="13">The sequence shown here is derived from an EMBL/GenBank/DDBJ whole genome shotgun (WGS) entry which is preliminary data.</text>
</comment>
<accession>A0AAE3JGB4</accession>
<evidence type="ECO:0000256" key="11">
    <source>
        <dbReference type="HAMAP-Rule" id="MF_00042"/>
    </source>
</evidence>
<keyword evidence="7 11" id="KW-0479">Metal-binding</keyword>
<comment type="subcellular location">
    <subcellularLocation>
        <location evidence="11">Cytoplasm</location>
    </subcellularLocation>
</comment>
<evidence type="ECO:0000313" key="14">
    <source>
        <dbReference type="Proteomes" id="UP001198182"/>
    </source>
</evidence>
<dbReference type="InterPro" id="IPR022892">
    <property type="entry name" value="RNaseHI"/>
</dbReference>
<evidence type="ECO:0000313" key="13">
    <source>
        <dbReference type="EMBL" id="MCC2230501.1"/>
    </source>
</evidence>
<evidence type="ECO:0000256" key="4">
    <source>
        <dbReference type="ARBA" id="ARBA00011245"/>
    </source>
</evidence>
<evidence type="ECO:0000256" key="8">
    <source>
        <dbReference type="ARBA" id="ARBA00022759"/>
    </source>
</evidence>
<protein>
    <recommendedName>
        <fullName evidence="5 11">Ribonuclease H</fullName>
        <shortName evidence="11">RNase H</shortName>
        <ecNumber evidence="5 11">3.1.26.4</ecNumber>
    </recommendedName>
</protein>
<dbReference type="AlphaFoldDB" id="A0AAE3JGB4"/>
<dbReference type="EC" id="3.1.26.4" evidence="5 11"/>
<dbReference type="GO" id="GO:0043137">
    <property type="term" value="P:DNA replication, removal of RNA primer"/>
    <property type="evidence" value="ECO:0007669"/>
    <property type="project" value="TreeGrafter"/>
</dbReference>
<dbReference type="Pfam" id="PF00075">
    <property type="entry name" value="RNase_H"/>
    <property type="match status" value="1"/>
</dbReference>
<dbReference type="GO" id="GO:0004523">
    <property type="term" value="F:RNA-DNA hybrid ribonuclease activity"/>
    <property type="evidence" value="ECO:0007669"/>
    <property type="project" value="UniProtKB-UniRule"/>
</dbReference>
<reference evidence="13" key="1">
    <citation type="submission" date="2021-10" db="EMBL/GenBank/DDBJ databases">
        <title>Anaerobic single-cell dispensing facilitates the cultivation of human gut bacteria.</title>
        <authorList>
            <person name="Afrizal A."/>
        </authorList>
    </citation>
    <scope>NUCLEOTIDE SEQUENCE</scope>
    <source>
        <strain evidence="13">CLA-AA-H215</strain>
    </source>
</reference>